<evidence type="ECO:0000313" key="6">
    <source>
        <dbReference type="Proteomes" id="UP000789405"/>
    </source>
</evidence>
<evidence type="ECO:0000256" key="2">
    <source>
        <dbReference type="SAM" id="MobiDB-lite"/>
    </source>
</evidence>
<dbReference type="Proteomes" id="UP000789405">
    <property type="component" value="Unassembled WGS sequence"/>
</dbReference>
<dbReference type="GO" id="GO:0035658">
    <property type="term" value="C:Mon1-Ccz1 complex"/>
    <property type="evidence" value="ECO:0007669"/>
    <property type="project" value="InterPro"/>
</dbReference>
<dbReference type="InterPro" id="IPR043989">
    <property type="entry name" value="CCZ1/INTU/HSP4_longin_3"/>
</dbReference>
<comment type="caution">
    <text evidence="5">The sequence shown here is derived from an EMBL/GenBank/DDBJ whole genome shotgun (WGS) entry which is preliminary data.</text>
</comment>
<organism evidence="5 6">
    <name type="scientific">Dentiscutata erythropus</name>
    <dbReference type="NCBI Taxonomy" id="1348616"/>
    <lineage>
        <taxon>Eukaryota</taxon>
        <taxon>Fungi</taxon>
        <taxon>Fungi incertae sedis</taxon>
        <taxon>Mucoromycota</taxon>
        <taxon>Glomeromycotina</taxon>
        <taxon>Glomeromycetes</taxon>
        <taxon>Diversisporales</taxon>
        <taxon>Gigasporaceae</taxon>
        <taxon>Dentiscutata</taxon>
    </lineage>
</organism>
<evidence type="ECO:0000256" key="1">
    <source>
        <dbReference type="ARBA" id="ARBA00005352"/>
    </source>
</evidence>
<dbReference type="InterPro" id="IPR013176">
    <property type="entry name" value="Ccz1"/>
</dbReference>
<dbReference type="EMBL" id="CAJVPY010000963">
    <property type="protein sequence ID" value="CAG8500838.1"/>
    <property type="molecule type" value="Genomic_DNA"/>
</dbReference>
<dbReference type="Pfam" id="PF19031">
    <property type="entry name" value="Intu_longin_1"/>
    <property type="match status" value="1"/>
</dbReference>
<feature type="compositionally biased region" description="Low complexity" evidence="2">
    <location>
        <begin position="302"/>
        <end position="326"/>
    </location>
</feature>
<accession>A0A9N9EZW8</accession>
<dbReference type="PANTHER" id="PTHR13056">
    <property type="entry name" value="VACUOLAR FUSION PROTEIN CCZ1 HOMOLOG-RELATED"/>
    <property type="match status" value="1"/>
</dbReference>
<evidence type="ECO:0000259" key="4">
    <source>
        <dbReference type="Pfam" id="PF19033"/>
    </source>
</evidence>
<name>A0A9N9EZW8_9GLOM</name>
<dbReference type="Pfam" id="PF19033">
    <property type="entry name" value="Intu_longin_3"/>
    <property type="match status" value="1"/>
</dbReference>
<sequence length="556" mass="63603">MELPGSYGSVAVPPSLNHFAIYNPTFGPTEETQQDQLLFYVSKKTVSMDVKMRQIGLAQGLINFTRAFSPAKACENVHTQKNRMVFHEPEKNYWIYVSIELGYMKKLTKDKDGKPKTVTEYLDPNLHDSGIKRMLEMGYEMYRVFNGTFESTVKTLGVKALRIKLEEFFSNWVLEWDFDKTELTKTIDGIFYLPLSNSAISKVSSFVEQIQTEYKFISEIIVLWQSKLVYNGDRNRGISENDLKSILRHLVPLISERDALERELLEKKKKSKEAEKLSLKGFTRNFSGSNLFSYFSSTISPSTSPPNNTYASNSSTQHDTSHSSSNLTPSTNFLLGPSHLNVDDNDIKPLKVYLTKKVTDTFEDDIAETDDEYEGNVEGYFLVAYKQNDLTLVFLIPNTLPEGNTKVYDITFYKSINKYLSSNSDDIIKIMNEDYELSKKLGSDTDKEYRYVFFNKLNLAIKSSLYPFSASNGTSSSKGLTITGEMAHALCDLHEDLEKYPHLTEIYTRSTTNFWIVGRRSDSRMLYVVVPKKEVSLMEVEDDVRKLSNLQFSGLY</sequence>
<dbReference type="InterPro" id="IPR043987">
    <property type="entry name" value="CCZ1/INTU/HSP4_longin_1"/>
</dbReference>
<protein>
    <submittedName>
        <fullName evidence="5">15443_t:CDS:1</fullName>
    </submittedName>
</protein>
<gene>
    <name evidence="5" type="ORF">DERYTH_LOCUS2893</name>
</gene>
<evidence type="ECO:0000259" key="3">
    <source>
        <dbReference type="Pfam" id="PF19031"/>
    </source>
</evidence>
<reference evidence="5" key="1">
    <citation type="submission" date="2021-06" db="EMBL/GenBank/DDBJ databases">
        <authorList>
            <person name="Kallberg Y."/>
            <person name="Tangrot J."/>
            <person name="Rosling A."/>
        </authorList>
    </citation>
    <scope>NUCLEOTIDE SEQUENCE</scope>
    <source>
        <strain evidence="5">MA453B</strain>
    </source>
</reference>
<evidence type="ECO:0000313" key="5">
    <source>
        <dbReference type="EMBL" id="CAG8500838.1"/>
    </source>
</evidence>
<dbReference type="PANTHER" id="PTHR13056:SF0">
    <property type="entry name" value="VACUOLAR FUSION PROTEIN CCZ1 HOMOLOG-RELATED"/>
    <property type="match status" value="1"/>
</dbReference>
<dbReference type="GO" id="GO:0016192">
    <property type="term" value="P:vesicle-mediated transport"/>
    <property type="evidence" value="ECO:0007669"/>
    <property type="project" value="InterPro"/>
</dbReference>
<proteinExistence type="inferred from homology"/>
<comment type="similarity">
    <text evidence="1">Belongs to the CCZ1 family.</text>
</comment>
<feature type="domain" description="CCZ1/INTU/HPS4 third Longin" evidence="4">
    <location>
        <begin position="446"/>
        <end position="547"/>
    </location>
</feature>
<feature type="region of interest" description="Disordered" evidence="2">
    <location>
        <begin position="302"/>
        <end position="328"/>
    </location>
</feature>
<keyword evidence="6" id="KW-1185">Reference proteome</keyword>
<feature type="domain" description="CCZ1/INTU/HSP4 first Longin" evidence="3">
    <location>
        <begin position="16"/>
        <end position="147"/>
    </location>
</feature>
<dbReference type="AlphaFoldDB" id="A0A9N9EZW8"/>
<dbReference type="OrthoDB" id="240546at2759"/>